<evidence type="ECO:0000259" key="13">
    <source>
        <dbReference type="Pfam" id="PF02772"/>
    </source>
</evidence>
<dbReference type="InterPro" id="IPR002133">
    <property type="entry name" value="S-AdoMet_synthetase"/>
</dbReference>
<comment type="caution">
    <text evidence="15">The sequence shown here is derived from an EMBL/GenBank/DDBJ whole genome shotgun (WGS) entry which is preliminary data.</text>
</comment>
<evidence type="ECO:0000259" key="12">
    <source>
        <dbReference type="Pfam" id="PF00438"/>
    </source>
</evidence>
<evidence type="ECO:0000256" key="6">
    <source>
        <dbReference type="ARBA" id="ARBA00022741"/>
    </source>
</evidence>
<dbReference type="InterPro" id="IPR022631">
    <property type="entry name" value="ADOMET_SYNTHASE_CS"/>
</dbReference>
<dbReference type="GO" id="GO:0005524">
    <property type="term" value="F:ATP binding"/>
    <property type="evidence" value="ECO:0007669"/>
    <property type="project" value="UniProtKB-KW"/>
</dbReference>
<dbReference type="EC" id="2.5.1.6" evidence="10"/>
<evidence type="ECO:0000259" key="14">
    <source>
        <dbReference type="Pfam" id="PF02773"/>
    </source>
</evidence>
<accession>A0AAD9G7R1</accession>
<dbReference type="InterPro" id="IPR022630">
    <property type="entry name" value="S-AdoMet_synt_C"/>
</dbReference>
<reference evidence="15" key="1">
    <citation type="journal article" date="2014" name="Nucleic Acids Res.">
        <title>The evolutionary dynamics of variant antigen genes in Babesia reveal a history of genomic innovation underlying host-parasite interaction.</title>
        <authorList>
            <person name="Jackson A.P."/>
            <person name="Otto T.D."/>
            <person name="Darby A."/>
            <person name="Ramaprasad A."/>
            <person name="Xia D."/>
            <person name="Echaide I.E."/>
            <person name="Farber M."/>
            <person name="Gahlot S."/>
            <person name="Gamble J."/>
            <person name="Gupta D."/>
            <person name="Gupta Y."/>
            <person name="Jackson L."/>
            <person name="Malandrin L."/>
            <person name="Malas T.B."/>
            <person name="Moussa E."/>
            <person name="Nair M."/>
            <person name="Reid A.J."/>
            <person name="Sanders M."/>
            <person name="Sharma J."/>
            <person name="Tracey A."/>
            <person name="Quail M.A."/>
            <person name="Weir W."/>
            <person name="Wastling J.M."/>
            <person name="Hall N."/>
            <person name="Willadsen P."/>
            <person name="Lingelbach K."/>
            <person name="Shiels B."/>
            <person name="Tait A."/>
            <person name="Berriman M."/>
            <person name="Allred D.R."/>
            <person name="Pain A."/>
        </authorList>
    </citation>
    <scope>NUCLEOTIDE SEQUENCE</scope>
    <source>
        <strain evidence="15">1802A</strain>
    </source>
</reference>
<dbReference type="AlphaFoldDB" id="A0AAD9G7R1"/>
<dbReference type="Pfam" id="PF02773">
    <property type="entry name" value="S-AdoMet_synt_C"/>
    <property type="match status" value="1"/>
</dbReference>
<dbReference type="PIRSF" id="PIRSF000497">
    <property type="entry name" value="MAT"/>
    <property type="match status" value="1"/>
</dbReference>
<keyword evidence="3 10" id="KW-0554">One-carbon metabolism</keyword>
<dbReference type="Pfam" id="PF02772">
    <property type="entry name" value="S-AdoMet_synt_M"/>
    <property type="match status" value="1"/>
</dbReference>
<dbReference type="InterPro" id="IPR022628">
    <property type="entry name" value="S-AdoMet_synt_N"/>
</dbReference>
<protein>
    <recommendedName>
        <fullName evidence="10">S-adenosylmethionine synthase</fullName>
        <ecNumber evidence="10">2.5.1.6</ecNumber>
    </recommendedName>
</protein>
<feature type="domain" description="S-adenosylmethionine synthetase N-terminal" evidence="12">
    <location>
        <begin position="14"/>
        <end position="122"/>
    </location>
</feature>
<dbReference type="NCBIfam" id="TIGR01034">
    <property type="entry name" value="metK"/>
    <property type="match status" value="1"/>
</dbReference>
<sequence length="429" mass="47466">MEAIKCINPSVDSFLFTSESVNEGHPDKICDQISDAILDACLEQDPNSKVACEVCATNKLVMVFGEITTRAVVDYQETVRRVLRNIGYTSEDVGMLTMVKHSSHLGFDADTVEIVIKIAQQAPEIANAVHVGRTLDETGAGDQGIMFGYASDETPELMPLSHALATKLGKTLTKVRKTKVIPYLRPDGKTQITVEYKVDKNGHLEPMRVHTVVISTQHDPNVGSHTVFSHLFQVTLEQLRADLMEHVVKQTIPPQFLDEHTIYLLNPSGKWIHGGPACDAGLTGRKIIVDTYGGWGAHGGGCFSGKDCTKVDRSGAYYARMVAKSLVANGFCKRVLVQVAYSIAVAHPLSLHINSFGTCTNGYTDRQLDQIVVRNFDFRVGRIIQELKLTRPIFSKTSCYGHFGRHGEEYTWEQCKDLSHEKTSDDNKP</sequence>
<dbReference type="GO" id="GO:0006730">
    <property type="term" value="P:one-carbon metabolic process"/>
    <property type="evidence" value="ECO:0007669"/>
    <property type="project" value="UniProtKB-KW"/>
</dbReference>
<evidence type="ECO:0000313" key="16">
    <source>
        <dbReference type="Proteomes" id="UP001195914"/>
    </source>
</evidence>
<dbReference type="FunFam" id="3.30.300.10:FF:000003">
    <property type="entry name" value="S-adenosylmethionine synthase"/>
    <property type="match status" value="1"/>
</dbReference>
<comment type="catalytic activity">
    <reaction evidence="10">
        <text>L-methionine + ATP + H2O = S-adenosyl-L-methionine + phosphate + diphosphate</text>
        <dbReference type="Rhea" id="RHEA:21080"/>
        <dbReference type="ChEBI" id="CHEBI:15377"/>
        <dbReference type="ChEBI" id="CHEBI:30616"/>
        <dbReference type="ChEBI" id="CHEBI:33019"/>
        <dbReference type="ChEBI" id="CHEBI:43474"/>
        <dbReference type="ChEBI" id="CHEBI:57844"/>
        <dbReference type="ChEBI" id="CHEBI:59789"/>
        <dbReference type="EC" id="2.5.1.6"/>
    </reaction>
</comment>
<gene>
    <name evidence="15" type="ORF">X943_003157</name>
</gene>
<evidence type="ECO:0000256" key="3">
    <source>
        <dbReference type="ARBA" id="ARBA00022563"/>
    </source>
</evidence>
<evidence type="ECO:0000256" key="7">
    <source>
        <dbReference type="ARBA" id="ARBA00022840"/>
    </source>
</evidence>
<dbReference type="PROSITE" id="PS00377">
    <property type="entry name" value="ADOMET_SYNTHASE_2"/>
    <property type="match status" value="1"/>
</dbReference>
<evidence type="ECO:0000256" key="11">
    <source>
        <dbReference type="RuleBase" id="RU004462"/>
    </source>
</evidence>
<keyword evidence="16" id="KW-1185">Reference proteome</keyword>
<feature type="domain" description="S-adenosylmethionine synthetase C-terminal" evidence="14">
    <location>
        <begin position="274"/>
        <end position="414"/>
    </location>
</feature>
<name>A0AAD9G7R1_BABDI</name>
<dbReference type="CDD" id="cd18079">
    <property type="entry name" value="S-AdoMet_synt"/>
    <property type="match status" value="1"/>
</dbReference>
<dbReference type="InterPro" id="IPR022636">
    <property type="entry name" value="S-AdoMet_synthetase_sfam"/>
</dbReference>
<keyword evidence="6 10" id="KW-0547">Nucleotide-binding</keyword>
<dbReference type="HAMAP" id="MF_00086">
    <property type="entry name" value="S_AdoMet_synth1"/>
    <property type="match status" value="1"/>
</dbReference>
<comment type="cofactor">
    <cofactor evidence="10">
        <name>Mg(2+)</name>
        <dbReference type="ChEBI" id="CHEBI:18420"/>
    </cofactor>
    <text evidence="10">Binds 2 magnesium ions per subunit. The magnesium ions interact primarily with the substrate.</text>
</comment>
<keyword evidence="9 10" id="KW-0630">Potassium</keyword>
<dbReference type="EMBL" id="JAHBMH010000073">
    <property type="protein sequence ID" value="KAK1933329.1"/>
    <property type="molecule type" value="Genomic_DNA"/>
</dbReference>
<dbReference type="GO" id="GO:0046872">
    <property type="term" value="F:metal ion binding"/>
    <property type="evidence" value="ECO:0007669"/>
    <property type="project" value="UniProtKB-KW"/>
</dbReference>
<evidence type="ECO:0000256" key="10">
    <source>
        <dbReference type="RuleBase" id="RU000541"/>
    </source>
</evidence>
<dbReference type="Proteomes" id="UP001195914">
    <property type="component" value="Unassembled WGS sequence"/>
</dbReference>
<dbReference type="GO" id="GO:0006556">
    <property type="term" value="P:S-adenosylmethionine biosynthetic process"/>
    <property type="evidence" value="ECO:0007669"/>
    <property type="project" value="InterPro"/>
</dbReference>
<dbReference type="Pfam" id="PF00438">
    <property type="entry name" value="S-AdoMet_synt_N"/>
    <property type="match status" value="1"/>
</dbReference>
<evidence type="ECO:0000256" key="4">
    <source>
        <dbReference type="ARBA" id="ARBA00022679"/>
    </source>
</evidence>
<comment type="pathway">
    <text evidence="1 10">Amino-acid biosynthesis; S-adenosyl-L-methionine biosynthesis; S-adenosyl-L-methionine from L-methionine: step 1/1.</text>
</comment>
<organism evidence="15 16">
    <name type="scientific">Babesia divergens</name>
    <dbReference type="NCBI Taxonomy" id="32595"/>
    <lineage>
        <taxon>Eukaryota</taxon>
        <taxon>Sar</taxon>
        <taxon>Alveolata</taxon>
        <taxon>Apicomplexa</taxon>
        <taxon>Aconoidasida</taxon>
        <taxon>Piroplasmida</taxon>
        <taxon>Babesiidae</taxon>
        <taxon>Babesia</taxon>
    </lineage>
</organism>
<comment type="cofactor">
    <cofactor evidence="10">
        <name>K(+)</name>
        <dbReference type="ChEBI" id="CHEBI:29103"/>
    </cofactor>
    <text evidence="10">Binds 1 potassium ion per subunit. The potassium ion interacts primarily with the substrate.</text>
</comment>
<keyword evidence="7 10" id="KW-0067">ATP-binding</keyword>
<proteinExistence type="inferred from homology"/>
<dbReference type="PANTHER" id="PTHR11964">
    <property type="entry name" value="S-ADENOSYLMETHIONINE SYNTHETASE"/>
    <property type="match status" value="1"/>
</dbReference>
<comment type="function">
    <text evidence="10">Catalyzes the formation of S-adenosylmethionine from methionine and ATP.</text>
</comment>
<dbReference type="SUPFAM" id="SSF55973">
    <property type="entry name" value="S-adenosylmethionine synthetase"/>
    <property type="match status" value="3"/>
</dbReference>
<comment type="similarity">
    <text evidence="2 11">Belongs to the AdoMet synthase family.</text>
</comment>
<evidence type="ECO:0000313" key="15">
    <source>
        <dbReference type="EMBL" id="KAK1933329.1"/>
    </source>
</evidence>
<dbReference type="Gene3D" id="3.30.300.10">
    <property type="match status" value="3"/>
</dbReference>
<dbReference type="GO" id="GO:0004478">
    <property type="term" value="F:methionine adenosyltransferase activity"/>
    <property type="evidence" value="ECO:0007669"/>
    <property type="project" value="UniProtKB-EC"/>
</dbReference>
<keyword evidence="4 10" id="KW-0808">Transferase</keyword>
<dbReference type="InterPro" id="IPR022629">
    <property type="entry name" value="S-AdoMet_synt_central"/>
</dbReference>
<feature type="domain" description="S-adenosylmethionine synthetase central" evidence="13">
    <location>
        <begin position="138"/>
        <end position="270"/>
    </location>
</feature>
<dbReference type="PROSITE" id="PS00376">
    <property type="entry name" value="ADOMET_SYNTHASE_1"/>
    <property type="match status" value="1"/>
</dbReference>
<evidence type="ECO:0000256" key="9">
    <source>
        <dbReference type="ARBA" id="ARBA00022958"/>
    </source>
</evidence>
<evidence type="ECO:0000256" key="1">
    <source>
        <dbReference type="ARBA" id="ARBA00005224"/>
    </source>
</evidence>
<evidence type="ECO:0000256" key="8">
    <source>
        <dbReference type="ARBA" id="ARBA00022842"/>
    </source>
</evidence>
<keyword evidence="5 10" id="KW-0479">Metal-binding</keyword>
<evidence type="ECO:0000256" key="2">
    <source>
        <dbReference type="ARBA" id="ARBA00009685"/>
    </source>
</evidence>
<evidence type="ECO:0000256" key="5">
    <source>
        <dbReference type="ARBA" id="ARBA00022723"/>
    </source>
</evidence>
<keyword evidence="8 10" id="KW-0460">Magnesium</keyword>
<reference evidence="15" key="2">
    <citation type="submission" date="2021-05" db="EMBL/GenBank/DDBJ databases">
        <authorList>
            <person name="Pain A."/>
        </authorList>
    </citation>
    <scope>NUCLEOTIDE SEQUENCE</scope>
    <source>
        <strain evidence="15">1802A</strain>
    </source>
</reference>